<evidence type="ECO:0000313" key="2">
    <source>
        <dbReference type="EMBL" id="KAF6821086.1"/>
    </source>
</evidence>
<accession>A0A8H6N6B9</accession>
<organism evidence="2 3">
    <name type="scientific">Colletotrichum sojae</name>
    <dbReference type="NCBI Taxonomy" id="2175907"/>
    <lineage>
        <taxon>Eukaryota</taxon>
        <taxon>Fungi</taxon>
        <taxon>Dikarya</taxon>
        <taxon>Ascomycota</taxon>
        <taxon>Pezizomycotina</taxon>
        <taxon>Sordariomycetes</taxon>
        <taxon>Hypocreomycetidae</taxon>
        <taxon>Glomerellales</taxon>
        <taxon>Glomerellaceae</taxon>
        <taxon>Colletotrichum</taxon>
        <taxon>Colletotrichum orchidearum species complex</taxon>
    </lineage>
</organism>
<dbReference type="Proteomes" id="UP000652219">
    <property type="component" value="Unassembled WGS sequence"/>
</dbReference>
<dbReference type="AlphaFoldDB" id="A0A8H6N6B9"/>
<keyword evidence="2" id="KW-0808">Transferase</keyword>
<evidence type="ECO:0000256" key="1">
    <source>
        <dbReference type="SAM" id="MobiDB-lite"/>
    </source>
</evidence>
<dbReference type="GO" id="GO:0016301">
    <property type="term" value="F:kinase activity"/>
    <property type="evidence" value="ECO:0007669"/>
    <property type="project" value="UniProtKB-KW"/>
</dbReference>
<evidence type="ECO:0000313" key="3">
    <source>
        <dbReference type="Proteomes" id="UP000652219"/>
    </source>
</evidence>
<proteinExistence type="predicted"/>
<feature type="compositionally biased region" description="Polar residues" evidence="1">
    <location>
        <begin position="181"/>
        <end position="202"/>
    </location>
</feature>
<protein>
    <submittedName>
        <fullName evidence="2">Dual specificity protein kinase TTK</fullName>
    </submittedName>
</protein>
<gene>
    <name evidence="2" type="ORF">CSOJ01_00521</name>
</gene>
<reference evidence="2 3" key="1">
    <citation type="journal article" date="2020" name="Phytopathology">
        <title>Genome Sequence Resources of Colletotrichum truncatum, C. plurivorum, C. musicola, and C. sojae: Four Species Pathogenic to Soybean (Glycine max).</title>
        <authorList>
            <person name="Rogerio F."/>
            <person name="Boufleur T.R."/>
            <person name="Ciampi-Guillardi M."/>
            <person name="Sukno S.A."/>
            <person name="Thon M.R."/>
            <person name="Massola Junior N.S."/>
            <person name="Baroncelli R."/>
        </authorList>
    </citation>
    <scope>NUCLEOTIDE SEQUENCE [LARGE SCALE GENOMIC DNA]</scope>
    <source>
        <strain evidence="2 3">LFN0009</strain>
    </source>
</reference>
<dbReference type="EMBL" id="WIGN01000003">
    <property type="protein sequence ID" value="KAF6821086.1"/>
    <property type="molecule type" value="Genomic_DNA"/>
</dbReference>
<feature type="region of interest" description="Disordered" evidence="1">
    <location>
        <begin position="170"/>
        <end position="283"/>
    </location>
</feature>
<sequence>MFTKAMGLAEPAEKGPSACATTILPELERIINTYPRAKASGSKTPPRKKNIIVLTDGIWPGMHNEYTLDLYLRSAFHNLRDLHGDLTYLGLGQAQGRQDISEIKPVTIQFVQFGDDPKATERLRRLDDDMKCHGSTSSIPSTLKVISIRCFFGSLCRDIDHIMRYSLVPAPSPGISPVPTMRNSAEEQNYSHRLSSPQSNVAPSPADPQFHQGFQAGSYIHSQVDPRHTPSLSYQPQELPATPQEDPADIISPLSRRSSRMTTNSPSAASPWPAPLHPRGPRY</sequence>
<feature type="compositionally biased region" description="Pro residues" evidence="1">
    <location>
        <begin position="272"/>
        <end position="283"/>
    </location>
</feature>
<name>A0A8H6N6B9_9PEZI</name>
<keyword evidence="3" id="KW-1185">Reference proteome</keyword>
<keyword evidence="2" id="KW-0418">Kinase</keyword>
<comment type="caution">
    <text evidence="2">The sequence shown here is derived from an EMBL/GenBank/DDBJ whole genome shotgun (WGS) entry which is preliminary data.</text>
</comment>